<accession>A0A9P5ZF10</accession>
<dbReference type="Proteomes" id="UP000807025">
    <property type="component" value="Unassembled WGS sequence"/>
</dbReference>
<sequence>MTTACGLPPPTSSPTKRCTMRKTQELLGSSLIYDGFDRLLTVNTANNAATAPHTTRKRAACPHPIHSYASDPLDGFWRVASQ</sequence>
<protein>
    <submittedName>
        <fullName evidence="1">Uncharacterized protein</fullName>
    </submittedName>
</protein>
<comment type="caution">
    <text evidence="1">The sequence shown here is derived from an EMBL/GenBank/DDBJ whole genome shotgun (WGS) entry which is preliminary data.</text>
</comment>
<name>A0A9P5ZF10_PLEER</name>
<proteinExistence type="predicted"/>
<evidence type="ECO:0000313" key="1">
    <source>
        <dbReference type="EMBL" id="KAF9486873.1"/>
    </source>
</evidence>
<dbReference type="EMBL" id="MU154874">
    <property type="protein sequence ID" value="KAF9486873.1"/>
    <property type="molecule type" value="Genomic_DNA"/>
</dbReference>
<dbReference type="AlphaFoldDB" id="A0A9P5ZF10"/>
<reference evidence="1" key="1">
    <citation type="submission" date="2020-11" db="EMBL/GenBank/DDBJ databases">
        <authorList>
            <consortium name="DOE Joint Genome Institute"/>
            <person name="Ahrendt S."/>
            <person name="Riley R."/>
            <person name="Andreopoulos W."/>
            <person name="Labutti K."/>
            <person name="Pangilinan J."/>
            <person name="Ruiz-Duenas F.J."/>
            <person name="Barrasa J.M."/>
            <person name="Sanchez-Garcia M."/>
            <person name="Camarero S."/>
            <person name="Miyauchi S."/>
            <person name="Serrano A."/>
            <person name="Linde D."/>
            <person name="Babiker R."/>
            <person name="Drula E."/>
            <person name="Ayuso-Fernandez I."/>
            <person name="Pacheco R."/>
            <person name="Padilla G."/>
            <person name="Ferreira P."/>
            <person name="Barriuso J."/>
            <person name="Kellner H."/>
            <person name="Castanera R."/>
            <person name="Alfaro M."/>
            <person name="Ramirez L."/>
            <person name="Pisabarro A.G."/>
            <person name="Kuo A."/>
            <person name="Tritt A."/>
            <person name="Lipzen A."/>
            <person name="He G."/>
            <person name="Yan M."/>
            <person name="Ng V."/>
            <person name="Cullen D."/>
            <person name="Martin F."/>
            <person name="Rosso M.-N."/>
            <person name="Henrissat B."/>
            <person name="Hibbett D."/>
            <person name="Martinez A.T."/>
            <person name="Grigoriev I.V."/>
        </authorList>
    </citation>
    <scope>NUCLEOTIDE SEQUENCE</scope>
    <source>
        <strain evidence="1">ATCC 90797</strain>
    </source>
</reference>
<keyword evidence="2" id="KW-1185">Reference proteome</keyword>
<gene>
    <name evidence="1" type="ORF">BDN71DRAFT_1459105</name>
</gene>
<evidence type="ECO:0000313" key="2">
    <source>
        <dbReference type="Proteomes" id="UP000807025"/>
    </source>
</evidence>
<organism evidence="1 2">
    <name type="scientific">Pleurotus eryngii</name>
    <name type="common">Boletus of the steppes</name>
    <dbReference type="NCBI Taxonomy" id="5323"/>
    <lineage>
        <taxon>Eukaryota</taxon>
        <taxon>Fungi</taxon>
        <taxon>Dikarya</taxon>
        <taxon>Basidiomycota</taxon>
        <taxon>Agaricomycotina</taxon>
        <taxon>Agaricomycetes</taxon>
        <taxon>Agaricomycetidae</taxon>
        <taxon>Agaricales</taxon>
        <taxon>Pleurotineae</taxon>
        <taxon>Pleurotaceae</taxon>
        <taxon>Pleurotus</taxon>
    </lineage>
</organism>